<dbReference type="GO" id="GO:0003677">
    <property type="term" value="F:DNA binding"/>
    <property type="evidence" value="ECO:0007669"/>
    <property type="project" value="UniProtKB-KW"/>
</dbReference>
<dbReference type="EMBL" id="JACBYQ010000001">
    <property type="protein sequence ID" value="NYE94079.1"/>
    <property type="molecule type" value="Genomic_DNA"/>
</dbReference>
<organism evidence="1 2">
    <name type="scientific">Psychromicrobium silvestre</name>
    <dbReference type="NCBI Taxonomy" id="1645614"/>
    <lineage>
        <taxon>Bacteria</taxon>
        <taxon>Bacillati</taxon>
        <taxon>Actinomycetota</taxon>
        <taxon>Actinomycetes</taxon>
        <taxon>Micrococcales</taxon>
        <taxon>Micrococcaceae</taxon>
        <taxon>Psychromicrobium</taxon>
    </lineage>
</organism>
<evidence type="ECO:0000313" key="2">
    <source>
        <dbReference type="Proteomes" id="UP000521748"/>
    </source>
</evidence>
<gene>
    <name evidence="1" type="ORF">FHU41_000300</name>
</gene>
<comment type="caution">
    <text evidence="1">The sequence shown here is derived from an EMBL/GenBank/DDBJ whole genome shotgun (WGS) entry which is preliminary data.</text>
</comment>
<accession>A0A7Y9LR54</accession>
<sequence length="90" mass="9994">MGHLYLIAYSLEAAGGRTFRVDRRIDAEITNKPSYARKPPAEDLHDYVTAQLAASWQHVSGTVRVHAPRATVDAWIKQGWGTVTEETADT</sequence>
<keyword evidence="2" id="KW-1185">Reference proteome</keyword>
<reference evidence="1 2" key="1">
    <citation type="submission" date="2020-07" db="EMBL/GenBank/DDBJ databases">
        <title>Sequencing the genomes of 1000 actinobacteria strains.</title>
        <authorList>
            <person name="Klenk H.-P."/>
        </authorList>
    </citation>
    <scope>NUCLEOTIDE SEQUENCE [LARGE SCALE GENOMIC DNA]</scope>
    <source>
        <strain evidence="1 2">DSM 102047</strain>
    </source>
</reference>
<keyword evidence="1" id="KW-0238">DNA-binding</keyword>
<dbReference type="AlphaFoldDB" id="A0A7Y9LR54"/>
<proteinExistence type="predicted"/>
<dbReference type="Proteomes" id="UP000521748">
    <property type="component" value="Unassembled WGS sequence"/>
</dbReference>
<name>A0A7Y9LR54_9MICC</name>
<evidence type="ECO:0000313" key="1">
    <source>
        <dbReference type="EMBL" id="NYE94079.1"/>
    </source>
</evidence>
<protein>
    <submittedName>
        <fullName evidence="1">Putative DNA-binding transcriptional regulator YafY</fullName>
    </submittedName>
</protein>